<evidence type="ECO:0000259" key="14">
    <source>
        <dbReference type="Pfam" id="PF00593"/>
    </source>
</evidence>
<evidence type="ECO:0000256" key="11">
    <source>
        <dbReference type="PROSITE-ProRule" id="PRU01360"/>
    </source>
</evidence>
<dbReference type="PROSITE" id="PS52016">
    <property type="entry name" value="TONB_DEPENDENT_REC_3"/>
    <property type="match status" value="1"/>
</dbReference>
<name>A0A7G9SBQ6_9SPHN</name>
<dbReference type="InterPro" id="IPR012910">
    <property type="entry name" value="Plug_dom"/>
</dbReference>
<dbReference type="SUPFAM" id="SSF56935">
    <property type="entry name" value="Porins"/>
    <property type="match status" value="1"/>
</dbReference>
<evidence type="ECO:0000256" key="3">
    <source>
        <dbReference type="ARBA" id="ARBA00022452"/>
    </source>
</evidence>
<dbReference type="PANTHER" id="PTHR32552">
    <property type="entry name" value="FERRICHROME IRON RECEPTOR-RELATED"/>
    <property type="match status" value="1"/>
</dbReference>
<feature type="domain" description="TonB-dependent receptor-like beta-barrel" evidence="14">
    <location>
        <begin position="255"/>
        <end position="705"/>
    </location>
</feature>
<keyword evidence="17" id="KW-1185">Reference proteome</keyword>
<dbReference type="EMBL" id="CP060717">
    <property type="protein sequence ID" value="QNN65281.1"/>
    <property type="molecule type" value="Genomic_DNA"/>
</dbReference>
<keyword evidence="8 12" id="KW-0798">TonB box</keyword>
<feature type="signal peptide" evidence="13">
    <location>
        <begin position="1"/>
        <end position="22"/>
    </location>
</feature>
<keyword evidence="13" id="KW-0732">Signal</keyword>
<evidence type="ECO:0000256" key="1">
    <source>
        <dbReference type="ARBA" id="ARBA00004571"/>
    </source>
</evidence>
<keyword evidence="7" id="KW-0406">Ion transport</keyword>
<comment type="similarity">
    <text evidence="11 12">Belongs to the TonB-dependent receptor family.</text>
</comment>
<evidence type="ECO:0000313" key="16">
    <source>
        <dbReference type="EMBL" id="QNN65281.1"/>
    </source>
</evidence>
<keyword evidence="16" id="KW-0675">Receptor</keyword>
<keyword evidence="3 11" id="KW-1134">Transmembrane beta strand</keyword>
<dbReference type="KEGG" id="srhi:H9L12_01165"/>
<evidence type="ECO:0000256" key="2">
    <source>
        <dbReference type="ARBA" id="ARBA00022448"/>
    </source>
</evidence>
<feature type="domain" description="TonB-dependent receptor plug" evidence="15">
    <location>
        <begin position="58"/>
        <end position="164"/>
    </location>
</feature>
<proteinExistence type="inferred from homology"/>
<keyword evidence="4" id="KW-0410">Iron transport</keyword>
<protein>
    <submittedName>
        <fullName evidence="16">TonB-dependent receptor</fullName>
    </submittedName>
</protein>
<keyword evidence="5 11" id="KW-0812">Transmembrane</keyword>
<dbReference type="Gene3D" id="2.40.170.20">
    <property type="entry name" value="TonB-dependent receptor, beta-barrel domain"/>
    <property type="match status" value="1"/>
</dbReference>
<comment type="subcellular location">
    <subcellularLocation>
        <location evidence="1 11">Cell outer membrane</location>
        <topology evidence="1 11">Multi-pass membrane protein</topology>
    </subcellularLocation>
</comment>
<keyword evidence="10 11" id="KW-0998">Cell outer membrane</keyword>
<dbReference type="GO" id="GO:0006826">
    <property type="term" value="P:iron ion transport"/>
    <property type="evidence" value="ECO:0007669"/>
    <property type="project" value="UniProtKB-KW"/>
</dbReference>
<evidence type="ECO:0000313" key="17">
    <source>
        <dbReference type="Proteomes" id="UP000515955"/>
    </source>
</evidence>
<dbReference type="GO" id="GO:0009279">
    <property type="term" value="C:cell outer membrane"/>
    <property type="evidence" value="ECO:0007669"/>
    <property type="project" value="UniProtKB-SubCell"/>
</dbReference>
<sequence length="747" mass="81153">MHRTSTLLISASLFAFATPVFAQEAAPATDASAATQVADDETGSVEVVVTARKREEQLKDVPIAATAVTGDTIEKRGLTSVKEVAALTPSLNINSDGAGRAFVSIRGVGTTLIDTIQPGVGIFVDGIYQPNTSYLNNPLTDVERVEVLRGPQGTLYGKNTLGGAISVITRQPTNQFEGKVIGSFAGPDDAWTAGASVSGPIIADKLQARISFTHQQQDGFIRNTLINEDQNPLNTDALSGTIVARPAGDVKLTINGYYTWLKGGSVPYIFVDGPTDYRDEISVNANNYQYFKYRGLNAKLQAPLGDTTDVTLIGSYDRRGVTTDNADPDFTPFDILRQDATDDLKTSAAELRFDSKWSDKFSTLVGFYYSHETRVKNGLIVARANVPPFGDITQVVASNDDRKGDAYAAFANAFFKPSPDLEIALGLRLDHEKRKSNGGTGEALLFGSFEVDEVDRPDLVPNDELTIKSTKLLPKATVTKFWNDQLMSYVSVAKGYRGGGFNGPDVPAAIRTFKGDSAWTYEVGAKYSSLDRRVSLAGALFYNDYKDYIGLNTILGLDVGFTTIDLNSGDVKSYGVELEGVFRATPEWTLSGGGSLMHARLSNTDIYTETTGRTLASDRLSFQPDWNFNLNSNYVVPVGNGSLDFYAGLVGKGSRIPASIRQEIDEPGFQGSHPPLRPLKAYVLANTSLTYKIGDVEITGFVNNVFNTKYFESYIERTTLILAGLPNSDVGIIGDKRRYGIRTRVRF</sequence>
<keyword evidence="6" id="KW-0408">Iron</keyword>
<evidence type="ECO:0000259" key="15">
    <source>
        <dbReference type="Pfam" id="PF07715"/>
    </source>
</evidence>
<reference evidence="16 17" key="1">
    <citation type="submission" date="2020-08" db="EMBL/GenBank/DDBJ databases">
        <title>Genome sequence of Sphingomonas rhizophila KACC 19189T.</title>
        <authorList>
            <person name="Hyun D.-W."/>
            <person name="Bae J.-W."/>
        </authorList>
    </citation>
    <scope>NUCLEOTIDE SEQUENCE [LARGE SCALE GENOMIC DNA]</scope>
    <source>
        <strain evidence="16 17">KACC 19189</strain>
    </source>
</reference>
<evidence type="ECO:0000256" key="6">
    <source>
        <dbReference type="ARBA" id="ARBA00023004"/>
    </source>
</evidence>
<dbReference type="PANTHER" id="PTHR32552:SF81">
    <property type="entry name" value="TONB-DEPENDENT OUTER MEMBRANE RECEPTOR"/>
    <property type="match status" value="1"/>
</dbReference>
<dbReference type="Proteomes" id="UP000515955">
    <property type="component" value="Chromosome"/>
</dbReference>
<dbReference type="Pfam" id="PF07715">
    <property type="entry name" value="Plug"/>
    <property type="match status" value="1"/>
</dbReference>
<keyword evidence="9 11" id="KW-0472">Membrane</keyword>
<evidence type="ECO:0000256" key="10">
    <source>
        <dbReference type="ARBA" id="ARBA00023237"/>
    </source>
</evidence>
<evidence type="ECO:0000256" key="13">
    <source>
        <dbReference type="SAM" id="SignalP"/>
    </source>
</evidence>
<evidence type="ECO:0000256" key="12">
    <source>
        <dbReference type="RuleBase" id="RU003357"/>
    </source>
</evidence>
<evidence type="ECO:0000256" key="5">
    <source>
        <dbReference type="ARBA" id="ARBA00022692"/>
    </source>
</evidence>
<gene>
    <name evidence="16" type="ORF">H9L12_01165</name>
</gene>
<feature type="chain" id="PRO_5028844634" evidence="13">
    <location>
        <begin position="23"/>
        <end position="747"/>
    </location>
</feature>
<evidence type="ECO:0000256" key="8">
    <source>
        <dbReference type="ARBA" id="ARBA00023077"/>
    </source>
</evidence>
<evidence type="ECO:0000256" key="4">
    <source>
        <dbReference type="ARBA" id="ARBA00022496"/>
    </source>
</evidence>
<dbReference type="Pfam" id="PF00593">
    <property type="entry name" value="TonB_dep_Rec_b-barrel"/>
    <property type="match status" value="1"/>
</dbReference>
<keyword evidence="2 11" id="KW-0813">Transport</keyword>
<dbReference type="RefSeq" id="WP_187542273.1">
    <property type="nucleotide sequence ID" value="NZ_CP060717.1"/>
</dbReference>
<accession>A0A7G9SBQ6</accession>
<evidence type="ECO:0000256" key="7">
    <source>
        <dbReference type="ARBA" id="ARBA00023065"/>
    </source>
</evidence>
<evidence type="ECO:0000256" key="9">
    <source>
        <dbReference type="ARBA" id="ARBA00023136"/>
    </source>
</evidence>
<dbReference type="InterPro" id="IPR000531">
    <property type="entry name" value="Beta-barrel_TonB"/>
</dbReference>
<organism evidence="16 17">
    <name type="scientific">Sphingomonas rhizophila</name>
    <dbReference type="NCBI Taxonomy" id="2071607"/>
    <lineage>
        <taxon>Bacteria</taxon>
        <taxon>Pseudomonadati</taxon>
        <taxon>Pseudomonadota</taxon>
        <taxon>Alphaproteobacteria</taxon>
        <taxon>Sphingomonadales</taxon>
        <taxon>Sphingomonadaceae</taxon>
        <taxon>Sphingomonas</taxon>
    </lineage>
</organism>
<dbReference type="InterPro" id="IPR036942">
    <property type="entry name" value="Beta-barrel_TonB_sf"/>
</dbReference>
<dbReference type="AlphaFoldDB" id="A0A7G9SBQ6"/>
<dbReference type="InterPro" id="IPR039426">
    <property type="entry name" value="TonB-dep_rcpt-like"/>
</dbReference>